<dbReference type="InterPro" id="IPR008977">
    <property type="entry name" value="PHM/PNGase_F_dom_sf"/>
</dbReference>
<feature type="domain" description="Copper type II ascorbate-dependent monooxygenase N-terminal" evidence="7">
    <location>
        <begin position="49"/>
        <end position="174"/>
    </location>
</feature>
<keyword evidence="5" id="KW-1015">Disulfide bond</keyword>
<gene>
    <name evidence="9" type="ORF">ElyMa_006955300</name>
</gene>
<keyword evidence="1" id="KW-0479">Metal-binding</keyword>
<dbReference type="Pfam" id="PF03712">
    <property type="entry name" value="Cu2_monoox_C"/>
    <property type="match status" value="1"/>
</dbReference>
<evidence type="ECO:0000313" key="10">
    <source>
        <dbReference type="Proteomes" id="UP000762676"/>
    </source>
</evidence>
<dbReference type="Gene3D" id="2.60.120.310">
    <property type="entry name" value="Copper type II, ascorbate-dependent monooxygenase, N-terminal domain"/>
    <property type="match status" value="1"/>
</dbReference>
<evidence type="ECO:0000256" key="2">
    <source>
        <dbReference type="ARBA" id="ARBA00023002"/>
    </source>
</evidence>
<keyword evidence="6" id="KW-0325">Glycoprotein</keyword>
<evidence type="ECO:0000256" key="4">
    <source>
        <dbReference type="ARBA" id="ARBA00023033"/>
    </source>
</evidence>
<evidence type="ECO:0000313" key="9">
    <source>
        <dbReference type="EMBL" id="GFS22593.1"/>
    </source>
</evidence>
<name>A0AAV4JIJ4_9GAST</name>
<dbReference type="InterPro" id="IPR020611">
    <property type="entry name" value="Cu2_ascorb_mOase_CS-1"/>
</dbReference>
<dbReference type="GO" id="GO:0004500">
    <property type="term" value="F:dopamine beta-monooxygenase activity"/>
    <property type="evidence" value="ECO:0007669"/>
    <property type="project" value="InterPro"/>
</dbReference>
<dbReference type="InterPro" id="IPR000945">
    <property type="entry name" value="DBH-like"/>
</dbReference>
<keyword evidence="10" id="KW-1185">Reference proteome</keyword>
<comment type="caution">
    <text evidence="9">The sequence shown here is derived from an EMBL/GenBank/DDBJ whole genome shotgun (WGS) entry which is preliminary data.</text>
</comment>
<dbReference type="InterPro" id="IPR024548">
    <property type="entry name" value="Cu2_monoox_C"/>
</dbReference>
<dbReference type="InterPro" id="IPR036939">
    <property type="entry name" value="Cu2_ascorb_mOase_N_sf"/>
</dbReference>
<evidence type="ECO:0000256" key="1">
    <source>
        <dbReference type="ARBA" id="ARBA00022723"/>
    </source>
</evidence>
<evidence type="ECO:0000259" key="8">
    <source>
        <dbReference type="Pfam" id="PF03712"/>
    </source>
</evidence>
<dbReference type="Gene3D" id="2.60.120.230">
    <property type="match status" value="1"/>
</dbReference>
<keyword evidence="3" id="KW-0186">Copper</keyword>
<reference evidence="9 10" key="1">
    <citation type="journal article" date="2021" name="Elife">
        <title>Chloroplast acquisition without the gene transfer in kleptoplastic sea slugs, Plakobranchus ocellatus.</title>
        <authorList>
            <person name="Maeda T."/>
            <person name="Takahashi S."/>
            <person name="Yoshida T."/>
            <person name="Shimamura S."/>
            <person name="Takaki Y."/>
            <person name="Nagai Y."/>
            <person name="Toyoda A."/>
            <person name="Suzuki Y."/>
            <person name="Arimoto A."/>
            <person name="Ishii H."/>
            <person name="Satoh N."/>
            <person name="Nishiyama T."/>
            <person name="Hasebe M."/>
            <person name="Maruyama T."/>
            <person name="Minagawa J."/>
            <person name="Obokata J."/>
            <person name="Shigenobu S."/>
        </authorList>
    </citation>
    <scope>NUCLEOTIDE SEQUENCE [LARGE SCALE GENOMIC DNA]</scope>
</reference>
<evidence type="ECO:0000256" key="6">
    <source>
        <dbReference type="ARBA" id="ARBA00023180"/>
    </source>
</evidence>
<dbReference type="InterPro" id="IPR014784">
    <property type="entry name" value="Cu2_ascorb_mOase-like_C"/>
</dbReference>
<sequence length="389" mass="43049">MNFEICKSKFLLEIAAVTFVFGAVTIATNSVTDGSQECEAIKEEDVKYFDIRLSRTAVPGEKTSYVCQRQPIPTTYDHEYHAVAFEPLIDNKDLVHHMLLFGCGQTFDTVTQQAMARTPHLCSAGDNACRFFLVQWSMGIEGQICSPPNAGVRFGRRSIANLSLQIHWNNANQTQGISDSSGFRVYYTRRLRKYDVANLQVGQNDLEIPPGQGRYPQTGSCSSACTSQWLKQPIFLTRAHVHMHYLGDGGLLEVVRDGQVVEEIARDSGYQYTRPPAHVLEDQVKVLPVAPLGDCVFPGFLRAFEMGMASAIFEHCGSDDSEGGVTSDVIPTSRLCSDACGDAMKEVTGHPCMQGRLGKNARRVLLPELLVWPKVKQILDQADARCPHS</sequence>
<proteinExistence type="predicted"/>
<keyword evidence="2" id="KW-0560">Oxidoreductase</keyword>
<dbReference type="SUPFAM" id="SSF49742">
    <property type="entry name" value="PHM/PNGase F"/>
    <property type="match status" value="2"/>
</dbReference>
<evidence type="ECO:0000256" key="3">
    <source>
        <dbReference type="ARBA" id="ARBA00023008"/>
    </source>
</evidence>
<dbReference type="GO" id="GO:0005507">
    <property type="term" value="F:copper ion binding"/>
    <property type="evidence" value="ECO:0007669"/>
    <property type="project" value="InterPro"/>
</dbReference>
<dbReference type="Pfam" id="PF01082">
    <property type="entry name" value="Cu2_monooxygen"/>
    <property type="match status" value="1"/>
</dbReference>
<evidence type="ECO:0000256" key="5">
    <source>
        <dbReference type="ARBA" id="ARBA00023157"/>
    </source>
</evidence>
<dbReference type="EMBL" id="BMAT01013903">
    <property type="protein sequence ID" value="GFS22593.1"/>
    <property type="molecule type" value="Genomic_DNA"/>
</dbReference>
<evidence type="ECO:0000259" key="7">
    <source>
        <dbReference type="Pfam" id="PF01082"/>
    </source>
</evidence>
<keyword evidence="4" id="KW-0503">Monooxygenase</keyword>
<feature type="domain" description="Copper type II ascorbate-dependent monooxygenase C-terminal" evidence="8">
    <location>
        <begin position="202"/>
        <end position="288"/>
    </location>
</feature>
<organism evidence="9 10">
    <name type="scientific">Elysia marginata</name>
    <dbReference type="NCBI Taxonomy" id="1093978"/>
    <lineage>
        <taxon>Eukaryota</taxon>
        <taxon>Metazoa</taxon>
        <taxon>Spiralia</taxon>
        <taxon>Lophotrochozoa</taxon>
        <taxon>Mollusca</taxon>
        <taxon>Gastropoda</taxon>
        <taxon>Heterobranchia</taxon>
        <taxon>Euthyneura</taxon>
        <taxon>Panpulmonata</taxon>
        <taxon>Sacoglossa</taxon>
        <taxon>Placobranchoidea</taxon>
        <taxon>Plakobranchidae</taxon>
        <taxon>Elysia</taxon>
    </lineage>
</organism>
<dbReference type="Proteomes" id="UP000762676">
    <property type="component" value="Unassembled WGS sequence"/>
</dbReference>
<dbReference type="PANTHER" id="PTHR10157:SF23">
    <property type="entry name" value="MOXD1 HOMOLOG 1"/>
    <property type="match status" value="1"/>
</dbReference>
<dbReference type="PANTHER" id="PTHR10157">
    <property type="entry name" value="DOPAMINE BETA HYDROXYLASE RELATED"/>
    <property type="match status" value="1"/>
</dbReference>
<dbReference type="AlphaFoldDB" id="A0AAV4JIJ4"/>
<accession>A0AAV4JIJ4</accession>
<protein>
    <submittedName>
        <fullName evidence="9">Dopamine beta-hydroxylase</fullName>
    </submittedName>
</protein>
<dbReference type="InterPro" id="IPR000323">
    <property type="entry name" value="Cu2_ascorb_mOase_N"/>
</dbReference>
<dbReference type="PROSITE" id="PS00084">
    <property type="entry name" value="CU2_MONOOXYGENASE_1"/>
    <property type="match status" value="1"/>
</dbReference>